<dbReference type="Gene3D" id="2.60.120.10">
    <property type="entry name" value="Jelly Rolls"/>
    <property type="match status" value="1"/>
</dbReference>
<dbReference type="InterPro" id="IPR009664">
    <property type="entry name" value="Ppnp"/>
</dbReference>
<dbReference type="InterPro" id="IPR014710">
    <property type="entry name" value="RmlC-like_jellyroll"/>
</dbReference>
<dbReference type="EC" id="2.4.2.1" evidence="3"/>
<comment type="function">
    <text evidence="3">Catalyzes the phosphorolysis of diverse nucleosides, yielding D-ribose 1-phosphate and the respective free bases. Can use uridine, adenosine, guanosine, cytidine, thymidine, inosine and xanthosine as substrates. Also catalyzes the reverse reactions.</text>
</comment>
<evidence type="ECO:0000256" key="2">
    <source>
        <dbReference type="ARBA" id="ARBA00022679"/>
    </source>
</evidence>
<evidence type="ECO:0000256" key="1">
    <source>
        <dbReference type="ARBA" id="ARBA00022676"/>
    </source>
</evidence>
<accession>A0A5C8Z1S1</accession>
<dbReference type="EC" id="2.4.2.2" evidence="3"/>
<dbReference type="AlphaFoldDB" id="A0A5C8Z1S1"/>
<sequence length="94" mass="10420">MSFKVNSYFNDQVYSIAFQSESGPCTSGVMAIGEYTFGTSQNELMKVIEGELEVKLPGSDQWQKFPAGSEFNVAANQSFDVKVAKETAYLCFYS</sequence>
<dbReference type="Pfam" id="PF06865">
    <property type="entry name" value="Ppnp"/>
    <property type="match status" value="1"/>
</dbReference>
<dbReference type="GO" id="GO:0009032">
    <property type="term" value="F:thymidine phosphorylase activity"/>
    <property type="evidence" value="ECO:0007669"/>
    <property type="project" value="RHEA"/>
</dbReference>
<proteinExistence type="inferred from homology"/>
<keyword evidence="5" id="KW-1185">Reference proteome</keyword>
<organism evidence="4 5">
    <name type="scientific">Reinekea thalattae</name>
    <dbReference type="NCBI Taxonomy" id="2593301"/>
    <lineage>
        <taxon>Bacteria</taxon>
        <taxon>Pseudomonadati</taxon>
        <taxon>Pseudomonadota</taxon>
        <taxon>Gammaproteobacteria</taxon>
        <taxon>Oceanospirillales</taxon>
        <taxon>Saccharospirillaceae</taxon>
        <taxon>Reinekea</taxon>
    </lineage>
</organism>
<comment type="similarity">
    <text evidence="3">Belongs to the nucleoside phosphorylase PpnP family.</text>
</comment>
<comment type="catalytic activity">
    <reaction evidence="3">
        <text>uridine + phosphate = alpha-D-ribose 1-phosphate + uracil</text>
        <dbReference type="Rhea" id="RHEA:24388"/>
        <dbReference type="ChEBI" id="CHEBI:16704"/>
        <dbReference type="ChEBI" id="CHEBI:17568"/>
        <dbReference type="ChEBI" id="CHEBI:43474"/>
        <dbReference type="ChEBI" id="CHEBI:57720"/>
        <dbReference type="EC" id="2.4.2.2"/>
    </reaction>
</comment>
<gene>
    <name evidence="3" type="primary">ppnP</name>
    <name evidence="4" type="ORF">FME95_13330</name>
</gene>
<protein>
    <recommendedName>
        <fullName evidence="3">Pyrimidine/purine nucleoside phosphorylase</fullName>
        <ecNumber evidence="3">2.4.2.1</ecNumber>
        <ecNumber evidence="3">2.4.2.2</ecNumber>
    </recommendedName>
    <alternativeName>
        <fullName evidence="3">Adenosine phosphorylase</fullName>
    </alternativeName>
    <alternativeName>
        <fullName evidence="3">Cytidine phosphorylase</fullName>
    </alternativeName>
    <alternativeName>
        <fullName evidence="3">Guanosine phosphorylase</fullName>
    </alternativeName>
    <alternativeName>
        <fullName evidence="3">Inosine phosphorylase</fullName>
    </alternativeName>
    <alternativeName>
        <fullName evidence="3">Thymidine phosphorylase</fullName>
    </alternativeName>
    <alternativeName>
        <fullName evidence="3">Uridine phosphorylase</fullName>
    </alternativeName>
    <alternativeName>
        <fullName evidence="3">Xanthosine phosphorylase</fullName>
    </alternativeName>
</protein>
<dbReference type="GO" id="GO:0004731">
    <property type="term" value="F:purine-nucleoside phosphorylase activity"/>
    <property type="evidence" value="ECO:0007669"/>
    <property type="project" value="UniProtKB-UniRule"/>
</dbReference>
<reference evidence="4 5" key="1">
    <citation type="submission" date="2019-07" db="EMBL/GenBank/DDBJ databases">
        <title>Reinekea sp. strain SSH23 genome sequencing and assembly.</title>
        <authorList>
            <person name="Kim I."/>
        </authorList>
    </citation>
    <scope>NUCLEOTIDE SEQUENCE [LARGE SCALE GENOMIC DNA]</scope>
    <source>
        <strain evidence="4 5">SSH23</strain>
    </source>
</reference>
<comment type="catalytic activity">
    <reaction evidence="3">
        <text>guanosine + phosphate = alpha-D-ribose 1-phosphate + guanine</text>
        <dbReference type="Rhea" id="RHEA:13233"/>
        <dbReference type="ChEBI" id="CHEBI:16235"/>
        <dbReference type="ChEBI" id="CHEBI:16750"/>
        <dbReference type="ChEBI" id="CHEBI:43474"/>
        <dbReference type="ChEBI" id="CHEBI:57720"/>
        <dbReference type="EC" id="2.4.2.1"/>
    </reaction>
</comment>
<dbReference type="Proteomes" id="UP000321764">
    <property type="component" value="Unassembled WGS sequence"/>
</dbReference>
<comment type="catalytic activity">
    <reaction evidence="3">
        <text>inosine + phosphate = alpha-D-ribose 1-phosphate + hypoxanthine</text>
        <dbReference type="Rhea" id="RHEA:27646"/>
        <dbReference type="ChEBI" id="CHEBI:17368"/>
        <dbReference type="ChEBI" id="CHEBI:17596"/>
        <dbReference type="ChEBI" id="CHEBI:43474"/>
        <dbReference type="ChEBI" id="CHEBI:57720"/>
        <dbReference type="EC" id="2.4.2.1"/>
    </reaction>
</comment>
<comment type="catalytic activity">
    <reaction evidence="3">
        <text>adenosine + phosphate = alpha-D-ribose 1-phosphate + adenine</text>
        <dbReference type="Rhea" id="RHEA:27642"/>
        <dbReference type="ChEBI" id="CHEBI:16335"/>
        <dbReference type="ChEBI" id="CHEBI:16708"/>
        <dbReference type="ChEBI" id="CHEBI:43474"/>
        <dbReference type="ChEBI" id="CHEBI:57720"/>
        <dbReference type="EC" id="2.4.2.1"/>
    </reaction>
</comment>
<dbReference type="InterPro" id="IPR011051">
    <property type="entry name" value="RmlC_Cupin_sf"/>
</dbReference>
<comment type="catalytic activity">
    <reaction evidence="3">
        <text>a purine D-ribonucleoside + phosphate = a purine nucleobase + alpha-D-ribose 1-phosphate</text>
        <dbReference type="Rhea" id="RHEA:19805"/>
        <dbReference type="ChEBI" id="CHEBI:26386"/>
        <dbReference type="ChEBI" id="CHEBI:43474"/>
        <dbReference type="ChEBI" id="CHEBI:57720"/>
        <dbReference type="ChEBI" id="CHEBI:142355"/>
        <dbReference type="EC" id="2.4.2.1"/>
    </reaction>
</comment>
<keyword evidence="1 3" id="KW-0328">Glycosyltransferase</keyword>
<dbReference type="EMBL" id="VKAD01000003">
    <property type="protein sequence ID" value="TXR51497.1"/>
    <property type="molecule type" value="Genomic_DNA"/>
</dbReference>
<comment type="catalytic activity">
    <reaction evidence="3">
        <text>cytidine + phosphate = cytosine + alpha-D-ribose 1-phosphate</text>
        <dbReference type="Rhea" id="RHEA:52540"/>
        <dbReference type="ChEBI" id="CHEBI:16040"/>
        <dbReference type="ChEBI" id="CHEBI:17562"/>
        <dbReference type="ChEBI" id="CHEBI:43474"/>
        <dbReference type="ChEBI" id="CHEBI:57720"/>
        <dbReference type="EC" id="2.4.2.2"/>
    </reaction>
</comment>
<dbReference type="OrthoDB" id="9793848at2"/>
<dbReference type="PANTHER" id="PTHR36540:SF1">
    <property type="entry name" value="PYRIMIDINE_PURINE NUCLEOSIDE PHOSPHORYLASE"/>
    <property type="match status" value="1"/>
</dbReference>
<dbReference type="GO" id="GO:0005829">
    <property type="term" value="C:cytosol"/>
    <property type="evidence" value="ECO:0007669"/>
    <property type="project" value="TreeGrafter"/>
</dbReference>
<comment type="catalytic activity">
    <reaction evidence="3">
        <text>thymidine + phosphate = 2-deoxy-alpha-D-ribose 1-phosphate + thymine</text>
        <dbReference type="Rhea" id="RHEA:16037"/>
        <dbReference type="ChEBI" id="CHEBI:17748"/>
        <dbReference type="ChEBI" id="CHEBI:17821"/>
        <dbReference type="ChEBI" id="CHEBI:43474"/>
        <dbReference type="ChEBI" id="CHEBI:57259"/>
        <dbReference type="EC" id="2.4.2.2"/>
    </reaction>
</comment>
<dbReference type="GO" id="GO:0004850">
    <property type="term" value="F:uridine phosphorylase activity"/>
    <property type="evidence" value="ECO:0007669"/>
    <property type="project" value="RHEA"/>
</dbReference>
<dbReference type="GO" id="GO:0047975">
    <property type="term" value="F:guanosine phosphorylase activity"/>
    <property type="evidence" value="ECO:0007669"/>
    <property type="project" value="RHEA"/>
</dbReference>
<dbReference type="RefSeq" id="WP_147714991.1">
    <property type="nucleotide sequence ID" value="NZ_VKAD01000003.1"/>
</dbReference>
<dbReference type="PANTHER" id="PTHR36540">
    <property type="entry name" value="PYRIMIDINE/PURINE NUCLEOSIDE PHOSPHORYLASE"/>
    <property type="match status" value="1"/>
</dbReference>
<comment type="caution">
    <text evidence="4">The sequence shown here is derived from an EMBL/GenBank/DDBJ whole genome shotgun (WGS) entry which is preliminary data.</text>
</comment>
<keyword evidence="2 3" id="KW-0808">Transferase</keyword>
<dbReference type="HAMAP" id="MF_01537">
    <property type="entry name" value="Nucleos_phosphorylase_PpnP"/>
    <property type="match status" value="1"/>
</dbReference>
<comment type="catalytic activity">
    <reaction evidence="3">
        <text>xanthosine + phosphate = alpha-D-ribose 1-phosphate + xanthine</text>
        <dbReference type="Rhea" id="RHEA:27638"/>
        <dbReference type="ChEBI" id="CHEBI:17712"/>
        <dbReference type="ChEBI" id="CHEBI:18107"/>
        <dbReference type="ChEBI" id="CHEBI:43474"/>
        <dbReference type="ChEBI" id="CHEBI:57720"/>
        <dbReference type="EC" id="2.4.2.1"/>
    </reaction>
</comment>
<dbReference type="FunFam" id="2.60.120.10:FF:000016">
    <property type="entry name" value="Pyrimidine/purine nucleoside phosphorylase"/>
    <property type="match status" value="1"/>
</dbReference>
<evidence type="ECO:0000313" key="5">
    <source>
        <dbReference type="Proteomes" id="UP000321764"/>
    </source>
</evidence>
<evidence type="ECO:0000313" key="4">
    <source>
        <dbReference type="EMBL" id="TXR51497.1"/>
    </source>
</evidence>
<dbReference type="SUPFAM" id="SSF51182">
    <property type="entry name" value="RmlC-like cupins"/>
    <property type="match status" value="1"/>
</dbReference>
<evidence type="ECO:0000256" key="3">
    <source>
        <dbReference type="HAMAP-Rule" id="MF_01537"/>
    </source>
</evidence>
<name>A0A5C8Z1S1_9GAMM</name>